<keyword evidence="3" id="KW-1185">Reference proteome</keyword>
<organism evidence="2 3">
    <name type="scientific">Champsocephalus gunnari</name>
    <name type="common">Mackerel icefish</name>
    <dbReference type="NCBI Taxonomy" id="52237"/>
    <lineage>
        <taxon>Eukaryota</taxon>
        <taxon>Metazoa</taxon>
        <taxon>Chordata</taxon>
        <taxon>Craniata</taxon>
        <taxon>Vertebrata</taxon>
        <taxon>Euteleostomi</taxon>
        <taxon>Actinopterygii</taxon>
        <taxon>Neopterygii</taxon>
        <taxon>Teleostei</taxon>
        <taxon>Neoteleostei</taxon>
        <taxon>Acanthomorphata</taxon>
        <taxon>Eupercaria</taxon>
        <taxon>Perciformes</taxon>
        <taxon>Notothenioidei</taxon>
        <taxon>Channichthyidae</taxon>
        <taxon>Champsocephalus</taxon>
    </lineage>
</organism>
<dbReference type="InterPro" id="IPR013762">
    <property type="entry name" value="Integrase-like_cat_sf"/>
</dbReference>
<dbReference type="Proteomes" id="UP001331515">
    <property type="component" value="Unassembled WGS sequence"/>
</dbReference>
<evidence type="ECO:0000313" key="2">
    <source>
        <dbReference type="EMBL" id="KAK5897969.1"/>
    </source>
</evidence>
<dbReference type="GO" id="GO:0006310">
    <property type="term" value="P:DNA recombination"/>
    <property type="evidence" value="ECO:0007669"/>
    <property type="project" value="UniProtKB-KW"/>
</dbReference>
<reference evidence="2 3" key="1">
    <citation type="journal article" date="2023" name="Mol. Biol. Evol.">
        <title>Genomics of Secondarily Temperate Adaptation in the Only Non-Antarctic Icefish.</title>
        <authorList>
            <person name="Rivera-Colon A.G."/>
            <person name="Rayamajhi N."/>
            <person name="Minhas B.F."/>
            <person name="Madrigal G."/>
            <person name="Bilyk K.T."/>
            <person name="Yoon V."/>
            <person name="Hune M."/>
            <person name="Gregory S."/>
            <person name="Cheng C.H.C."/>
            <person name="Catchen J.M."/>
        </authorList>
    </citation>
    <scope>NUCLEOTIDE SEQUENCE [LARGE SCALE GENOMIC DNA]</scope>
    <source>
        <tissue evidence="2">White muscle</tissue>
    </source>
</reference>
<accession>A0AAN8H3A9</accession>
<keyword evidence="1" id="KW-0233">DNA recombination</keyword>
<dbReference type="GO" id="GO:0003677">
    <property type="term" value="F:DNA binding"/>
    <property type="evidence" value="ECO:0007669"/>
    <property type="project" value="InterPro"/>
</dbReference>
<dbReference type="GO" id="GO:0015074">
    <property type="term" value="P:DNA integration"/>
    <property type="evidence" value="ECO:0007669"/>
    <property type="project" value="InterPro"/>
</dbReference>
<dbReference type="InterPro" id="IPR011010">
    <property type="entry name" value="DNA_brk_join_enz"/>
</dbReference>
<proteinExistence type="predicted"/>
<dbReference type="PANTHER" id="PTHR35617">
    <property type="entry name" value="PHAGE_INTEGRASE DOMAIN-CONTAINING PROTEIN"/>
    <property type="match status" value="1"/>
</dbReference>
<dbReference type="EMBL" id="JAURVH010001533">
    <property type="protein sequence ID" value="KAK5897969.1"/>
    <property type="molecule type" value="Genomic_DNA"/>
</dbReference>
<dbReference type="AlphaFoldDB" id="A0AAN8H3A9"/>
<name>A0AAN8H3A9_CHAGU</name>
<dbReference type="Gene3D" id="1.10.443.10">
    <property type="entry name" value="Intergrase catalytic core"/>
    <property type="match status" value="1"/>
</dbReference>
<dbReference type="SUPFAM" id="SSF56349">
    <property type="entry name" value="DNA breaking-rejoining enzymes"/>
    <property type="match status" value="1"/>
</dbReference>
<comment type="caution">
    <text evidence="2">The sequence shown here is derived from an EMBL/GenBank/DDBJ whole genome shotgun (WGS) entry which is preliminary data.</text>
</comment>
<evidence type="ECO:0000256" key="1">
    <source>
        <dbReference type="ARBA" id="ARBA00023172"/>
    </source>
</evidence>
<sequence>MLVSPAFKTRLPTRFRPCLSPTCLLCLFPDPACPSTILPGLLSDPACIYADRLAYSLTLCLSLTQLLPAVLRCVILPGWYSSDPVESPIKDITNSPWFLECCIWVLLKTVTVSSSCFTHMDRSKEFCCNDQLFVSWANPQKGKPVTRQRLSHWIVEAIALAYTSQGLQAPTGLRAHSTRGLATSWALFKGVSIQDNCATASWSSPLTFVRFYRLDVSAPSVARAGLGPLLRQSSTC</sequence>
<gene>
    <name evidence="2" type="ORF">CgunFtcFv8_015427</name>
</gene>
<evidence type="ECO:0000313" key="3">
    <source>
        <dbReference type="Proteomes" id="UP001331515"/>
    </source>
</evidence>
<dbReference type="PANTHER" id="PTHR35617:SF3">
    <property type="entry name" value="CORE-BINDING (CB) DOMAIN-CONTAINING PROTEIN"/>
    <property type="match status" value="1"/>
</dbReference>
<protein>
    <submittedName>
        <fullName evidence="2">Uncharacterized protein</fullName>
    </submittedName>
</protein>